<evidence type="ECO:0000313" key="3">
    <source>
        <dbReference type="RefSeq" id="XP_070853210.1"/>
    </source>
</evidence>
<dbReference type="Proteomes" id="UP001652628">
    <property type="component" value="Chromosome 4"/>
</dbReference>
<dbReference type="InterPro" id="IPR040676">
    <property type="entry name" value="DUF5641"/>
</dbReference>
<dbReference type="PROSITE" id="PS50994">
    <property type="entry name" value="INTEGRASE"/>
    <property type="match status" value="1"/>
</dbReference>
<dbReference type="InterPro" id="IPR036397">
    <property type="entry name" value="RNaseH_sf"/>
</dbReference>
<dbReference type="GeneID" id="139353308"/>
<feature type="domain" description="Integrase catalytic" evidence="1">
    <location>
        <begin position="17"/>
        <end position="201"/>
    </location>
</feature>
<protein>
    <recommendedName>
        <fullName evidence="1">Integrase catalytic domain-containing protein</fullName>
    </recommendedName>
</protein>
<dbReference type="PANTHER" id="PTHR47331">
    <property type="entry name" value="PHD-TYPE DOMAIN-CONTAINING PROTEIN"/>
    <property type="match status" value="1"/>
</dbReference>
<accession>A0ABM4TTB3</accession>
<dbReference type="InterPro" id="IPR012337">
    <property type="entry name" value="RNaseH-like_sf"/>
</dbReference>
<dbReference type="SUPFAM" id="SSF53098">
    <property type="entry name" value="Ribonuclease H-like"/>
    <property type="match status" value="1"/>
</dbReference>
<keyword evidence="2" id="KW-1185">Reference proteome</keyword>
<reference evidence="3" key="1">
    <citation type="submission" date="2025-08" db="UniProtKB">
        <authorList>
            <consortium name="RefSeq"/>
        </authorList>
    </citation>
    <scope>IDENTIFICATION</scope>
</reference>
<dbReference type="Pfam" id="PF18701">
    <property type="entry name" value="DUF5641"/>
    <property type="match status" value="1"/>
</dbReference>
<evidence type="ECO:0000313" key="2">
    <source>
        <dbReference type="Proteomes" id="UP001652628"/>
    </source>
</evidence>
<name>A0ABM4TTB3_DROSZ</name>
<dbReference type="Gene3D" id="3.30.420.10">
    <property type="entry name" value="Ribonuclease H-like superfamily/Ribonuclease H"/>
    <property type="match status" value="1"/>
</dbReference>
<dbReference type="PANTHER" id="PTHR47331:SF1">
    <property type="entry name" value="GAG-LIKE PROTEIN"/>
    <property type="match status" value="1"/>
</dbReference>
<dbReference type="RefSeq" id="XP_070853210.1">
    <property type="nucleotide sequence ID" value="XM_070997109.1"/>
</dbReference>
<organism evidence="2 3">
    <name type="scientific">Drosophila suzukii</name>
    <name type="common">Spotted-wing drosophila fruit fly</name>
    <dbReference type="NCBI Taxonomy" id="28584"/>
    <lineage>
        <taxon>Eukaryota</taxon>
        <taxon>Metazoa</taxon>
        <taxon>Ecdysozoa</taxon>
        <taxon>Arthropoda</taxon>
        <taxon>Hexapoda</taxon>
        <taxon>Insecta</taxon>
        <taxon>Pterygota</taxon>
        <taxon>Neoptera</taxon>
        <taxon>Endopterygota</taxon>
        <taxon>Diptera</taxon>
        <taxon>Brachycera</taxon>
        <taxon>Muscomorpha</taxon>
        <taxon>Ephydroidea</taxon>
        <taxon>Drosophilidae</taxon>
        <taxon>Drosophila</taxon>
        <taxon>Sophophora</taxon>
    </lineage>
</organism>
<dbReference type="InterPro" id="IPR001584">
    <property type="entry name" value="Integrase_cat-core"/>
</dbReference>
<sequence>MPQPPQMVPVPKARLTSFKKPFTCTGVDYFGPILVNVGRRKKKRWVALFTCLTLRAVHFEIAHSLDTSSCVMCFTNFMALRGTPKEIYSDNGTNFKATEKALREELIKIDFDKIATKFDGIKWKCNPPGAPHMGGAWERLVRTTKTVLKSICPNYTFNDESLRCALMKAQFIINSRPLTFVSLDSEDDSALTPNHLLMGSSNGYKPIKEEKMNLRRHWNEMAPLEGARLKRSCLLWNSPYISVGSVVIIVDENLPRNLWLKGRETNTIPAKDGQVRRATIKTQHGVLDRPATKIAVLDVGLEDGN</sequence>
<proteinExistence type="predicted"/>
<evidence type="ECO:0000259" key="1">
    <source>
        <dbReference type="PROSITE" id="PS50994"/>
    </source>
</evidence>
<gene>
    <name evidence="3" type="primary">LOC139353308</name>
</gene>